<name>A0A3B0FJH8_PSEPS</name>
<reference evidence="3" key="2">
    <citation type="submission" date="2018-10" db="EMBL/GenBank/DDBJ databases">
        <authorList>
            <person name="Wang Y."/>
            <person name="Wang J."/>
            <person name="Yang X."/>
            <person name="Wang Z."/>
            <person name="Huang Y."/>
        </authorList>
    </citation>
    <scope>NUCLEOTIDE SEQUENCE [LARGE SCALE GENOMIC DNA]</scope>
    <source>
        <strain evidence="3">J015</strain>
    </source>
</reference>
<proteinExistence type="predicted"/>
<keyword evidence="2" id="KW-0255">Endonuclease</keyword>
<accession>A0A3B0FJH8</accession>
<dbReference type="Proteomes" id="UP000273159">
    <property type="component" value="Unassembled WGS sequence"/>
</dbReference>
<feature type="domain" description="Restriction endonuclease type IV Mrr" evidence="1">
    <location>
        <begin position="45"/>
        <end position="156"/>
    </location>
</feature>
<dbReference type="Pfam" id="PF04471">
    <property type="entry name" value="Mrr_cat"/>
    <property type="match status" value="1"/>
</dbReference>
<sequence>MQPLPRIGRLRPCRPQPSARDSNCCLRLNSAVGCYIDRVNLPPTWRSYQEKAAEFFRELGMTAVTDATVDGVRTTHDVDVLVTFKHGGLDLKWIVECKDWNSRVPKSHVLTLRGIVQEVGADRGILLAEGGFQSGALEAAENSNVSLSSIASLRTMASDALNQQKLLAFPFRIAQAHRDYWSISKTDRIELGIRTDTDDRGYLGQLVLGSAQDVLLSSLAGQYPPRGVYSENLEAWKIADLGDAIEWLEMELSELERRLSTPAAVAARRGKESGALN</sequence>
<dbReference type="PANTHER" id="PTHR30015:SF7">
    <property type="entry name" value="TYPE IV METHYL-DIRECTED RESTRICTION ENZYME ECOKMRR"/>
    <property type="match status" value="1"/>
</dbReference>
<dbReference type="InterPro" id="IPR052906">
    <property type="entry name" value="Type_IV_Methyl-Rstrct_Enzyme"/>
</dbReference>
<evidence type="ECO:0000313" key="2">
    <source>
        <dbReference type="EMBL" id="RKO21822.1"/>
    </source>
</evidence>
<keyword evidence="2" id="KW-0378">Hydrolase</keyword>
<dbReference type="InterPro" id="IPR011856">
    <property type="entry name" value="tRNA_endonuc-like_dom_sf"/>
</dbReference>
<dbReference type="GO" id="GO:0015666">
    <property type="term" value="F:restriction endodeoxyribonuclease activity"/>
    <property type="evidence" value="ECO:0007669"/>
    <property type="project" value="TreeGrafter"/>
</dbReference>
<dbReference type="InterPro" id="IPR011335">
    <property type="entry name" value="Restrct_endonuc-II-like"/>
</dbReference>
<evidence type="ECO:0000313" key="3">
    <source>
        <dbReference type="Proteomes" id="UP000273159"/>
    </source>
</evidence>
<dbReference type="GO" id="GO:0003677">
    <property type="term" value="F:DNA binding"/>
    <property type="evidence" value="ECO:0007669"/>
    <property type="project" value="InterPro"/>
</dbReference>
<dbReference type="PANTHER" id="PTHR30015">
    <property type="entry name" value="MRR RESTRICTION SYSTEM PROTEIN"/>
    <property type="match status" value="1"/>
</dbReference>
<dbReference type="AlphaFoldDB" id="A0A3B0FJH8"/>
<dbReference type="InterPro" id="IPR007560">
    <property type="entry name" value="Restrct_endonuc_IV_Mrr"/>
</dbReference>
<gene>
    <name evidence="2" type="ORF">D7Z96_15275</name>
</gene>
<evidence type="ECO:0000259" key="1">
    <source>
        <dbReference type="Pfam" id="PF04471"/>
    </source>
</evidence>
<dbReference type="Gene3D" id="3.40.1350.10">
    <property type="match status" value="1"/>
</dbReference>
<dbReference type="SUPFAM" id="SSF52980">
    <property type="entry name" value="Restriction endonuclease-like"/>
    <property type="match status" value="1"/>
</dbReference>
<organism evidence="2 3">
    <name type="scientific">Pseudarthrobacter phenanthrenivorans</name>
    <name type="common">Arthrobacter phenanthrenivorans</name>
    <dbReference type="NCBI Taxonomy" id="361575"/>
    <lineage>
        <taxon>Bacteria</taxon>
        <taxon>Bacillati</taxon>
        <taxon>Actinomycetota</taxon>
        <taxon>Actinomycetes</taxon>
        <taxon>Micrococcales</taxon>
        <taxon>Micrococcaceae</taxon>
        <taxon>Pseudarthrobacter</taxon>
    </lineage>
</organism>
<keyword evidence="2" id="KW-0540">Nuclease</keyword>
<dbReference type="GO" id="GO:0009307">
    <property type="term" value="P:DNA restriction-modification system"/>
    <property type="evidence" value="ECO:0007669"/>
    <property type="project" value="InterPro"/>
</dbReference>
<dbReference type="RefSeq" id="WP_120693042.1">
    <property type="nucleotide sequence ID" value="NZ_RBNH01000015.1"/>
</dbReference>
<comment type="caution">
    <text evidence="2">The sequence shown here is derived from an EMBL/GenBank/DDBJ whole genome shotgun (WGS) entry which is preliminary data.</text>
</comment>
<protein>
    <submittedName>
        <fullName evidence="2">Restriction endonuclease</fullName>
    </submittedName>
</protein>
<reference evidence="2 3" key="1">
    <citation type="submission" date="2018-10" db="EMBL/GenBank/DDBJ databases">
        <title>Genome-guide identification and characterization of bacteria that degrade polycyclic aromatic hydrocarbons and resist hexavalent chromium simultaneously.</title>
        <authorList>
            <person name="Feng H."/>
        </authorList>
    </citation>
    <scope>NUCLEOTIDE SEQUENCE [LARGE SCALE GENOMIC DNA]</scope>
    <source>
        <strain evidence="2 3">J015</strain>
    </source>
</reference>
<dbReference type="EMBL" id="RBNH01000015">
    <property type="protein sequence ID" value="RKO21822.1"/>
    <property type="molecule type" value="Genomic_DNA"/>
</dbReference>